<dbReference type="Pfam" id="PF13976">
    <property type="entry name" value="gag_pre-integrs"/>
    <property type="match status" value="1"/>
</dbReference>
<feature type="region of interest" description="Disordered" evidence="2">
    <location>
        <begin position="244"/>
        <end position="334"/>
    </location>
</feature>
<protein>
    <submittedName>
        <fullName evidence="5">Retrovirus-related pol polyprotein from transposon TNT 1-94</fullName>
    </submittedName>
</protein>
<feature type="region of interest" description="Disordered" evidence="2">
    <location>
        <begin position="1303"/>
        <end position="1327"/>
    </location>
</feature>
<dbReference type="Proteomes" id="UP001151760">
    <property type="component" value="Unassembled WGS sequence"/>
</dbReference>
<name>A0ABQ5BKN1_9ASTR</name>
<feature type="compositionally biased region" description="Basic and acidic residues" evidence="2">
    <location>
        <begin position="1053"/>
        <end position="1065"/>
    </location>
</feature>
<evidence type="ECO:0000259" key="4">
    <source>
        <dbReference type="Pfam" id="PF22936"/>
    </source>
</evidence>
<feature type="compositionally biased region" description="Acidic residues" evidence="2">
    <location>
        <begin position="992"/>
        <end position="1052"/>
    </location>
</feature>
<evidence type="ECO:0000313" key="5">
    <source>
        <dbReference type="EMBL" id="GJT15098.1"/>
    </source>
</evidence>
<feature type="compositionally biased region" description="Basic and acidic residues" evidence="2">
    <location>
        <begin position="982"/>
        <end position="991"/>
    </location>
</feature>
<feature type="coiled-coil region" evidence="1">
    <location>
        <begin position="95"/>
        <end position="129"/>
    </location>
</feature>
<evidence type="ECO:0000256" key="2">
    <source>
        <dbReference type="SAM" id="MobiDB-lite"/>
    </source>
</evidence>
<feature type="coiled-coil region" evidence="1">
    <location>
        <begin position="5"/>
        <end position="62"/>
    </location>
</feature>
<organism evidence="5 6">
    <name type="scientific">Tanacetum coccineum</name>
    <dbReference type="NCBI Taxonomy" id="301880"/>
    <lineage>
        <taxon>Eukaryota</taxon>
        <taxon>Viridiplantae</taxon>
        <taxon>Streptophyta</taxon>
        <taxon>Embryophyta</taxon>
        <taxon>Tracheophyta</taxon>
        <taxon>Spermatophyta</taxon>
        <taxon>Magnoliopsida</taxon>
        <taxon>eudicotyledons</taxon>
        <taxon>Gunneridae</taxon>
        <taxon>Pentapetalae</taxon>
        <taxon>asterids</taxon>
        <taxon>campanulids</taxon>
        <taxon>Asterales</taxon>
        <taxon>Asteraceae</taxon>
        <taxon>Asteroideae</taxon>
        <taxon>Anthemideae</taxon>
        <taxon>Anthemidinae</taxon>
        <taxon>Tanacetum</taxon>
    </lineage>
</organism>
<feature type="compositionally biased region" description="Polar residues" evidence="2">
    <location>
        <begin position="244"/>
        <end position="253"/>
    </location>
</feature>
<reference evidence="5" key="2">
    <citation type="submission" date="2022-01" db="EMBL/GenBank/DDBJ databases">
        <authorList>
            <person name="Yamashiro T."/>
            <person name="Shiraishi A."/>
            <person name="Satake H."/>
            <person name="Nakayama K."/>
        </authorList>
    </citation>
    <scope>NUCLEOTIDE SEQUENCE</scope>
</reference>
<evidence type="ECO:0000256" key="1">
    <source>
        <dbReference type="SAM" id="Coils"/>
    </source>
</evidence>
<reference evidence="5" key="1">
    <citation type="journal article" date="2022" name="Int. J. Mol. Sci.">
        <title>Draft Genome of Tanacetum Coccineum: Genomic Comparison of Closely Related Tanacetum-Family Plants.</title>
        <authorList>
            <person name="Yamashiro T."/>
            <person name="Shiraishi A."/>
            <person name="Nakayama K."/>
            <person name="Satake H."/>
        </authorList>
    </citation>
    <scope>NUCLEOTIDE SEQUENCE</scope>
</reference>
<feature type="region of interest" description="Disordered" evidence="2">
    <location>
        <begin position="1220"/>
        <end position="1249"/>
    </location>
</feature>
<feature type="compositionally biased region" description="Basic and acidic residues" evidence="2">
    <location>
        <begin position="954"/>
        <end position="965"/>
    </location>
</feature>
<accession>A0ABQ5BKN1</accession>
<sequence length="1584" mass="178311">MRALAKAKAQSIVKLKEQIKSLKGNVEDSSVKMDMDEIETLNIELEHRVTKLVTENEHLKQTYKQLYDSIKPKRVQSKEQCDALIKQVNIKSGEISDLNAKLQEQGLVIAALKNELRKLKGKAIDNKETVTHSVDPNVSKDNMEPITPKLLNKRTAHSSYIKHTQEEALVLRDIVEHVKANYPQDPLLESAFRYTKVIQDLLSHISRSCPSINNCGPQLIEVIPRKKDKQVRFAESLISKETTKPVSTSNIVSNKRVLHSTGVRLSTSASGSQPSGNTKNDRILQTPSSNSKNKVEAHPRNVKSSLNKRNGTVKVTGSASVQKSKKQDDSDSVCVNSNDCMSSDNVCVSNDVNVVKSRAKPKKNKPKKDIWKPTGKVFTQIGYIWRPTGRTFTIVGNACPLTRITTTNEVPSRKPIVLDSESPTPVVKLVYSRKPRKNTNPESVSKTKVVQIVLWYLDSGCSKHMTGDRSQLTNFISKFLGTVKFGNDQVAKIMGFGDYQIGNVTISRVYYVEGLGHNLFSVGQFCDSNLEVAFRQHTCFIRNLEGVDLLTGSRGDNLYTLSLGNMMASSPICLLSKASKTKSWLWHRRLSHLNFGSINHLARHGLVRGLPKLKFEKDHLCSACALGKSSKKPHKPKSEDTNQEKPVDYGILCGPACVSRVLLLKHAVSTGSPSSTTVDQDAPSPSNSHTTQGTQTPIISHDVEEDNHDIEVAHMGNDPYFGIPIPEVPSDLSSSDRFKDFLQGSVGSYSVSVEKGIELISDLWQFHIADQIAMDDALVDPADRLRLEKFIFLQRAFHRHAMLQRYYMQEFWASAYVHNRSVRFKMNNKKHIIGLEQFRGILQIFPKIGNKKFVEPPLKKEILIFLASLGHSRDIRKITDVNVNKLHQPWRSFAAIINKCLSGIPSYDSLRLSQAQILWGLQELIPPKTKGSKKKANTDIIQSTEKLPLPPRKRSLEKQNRKTTDGSDDQDDDEQVQDDEDAGKNDVNETKQDDEDDDDHDDDEKVQDDDEHEVDETVQEDDDEEQTESDDDGDDFSDEEATYEEDQGTEAVEDTKTDLDGRDEVMTDSSSLSSGFISNMLNLNQDTGVDDIFGQHTKSLLFMIFGSSYHGASSHCTNQSPCQHSLKGFEDYSQNSGKQIIRSSGRCIAIDKYDRIRRRVYYCKLYSISLDSIDDGMNENHQGTRSQHISCCKLHKYGLETRAEMNRILIGQGWKVNKLQQPGCPKEKRSRKKDHFTAGSKSKTENKTAGKDYPCTDLRLTRYLQPICSRVEGSYAKYIDYLLLDHAWDMSAPAVHENCLTLSNTTNSPSGESRIGAKSEDSSMHLQPPGNQLVTSIQKDDLCVIMLEIVVWHVYKHLDWDLYEGMMLFSLQVQRGDLSTGLRIQDIEDYALLQACGSLQLGVERFSEETISLTKPDTGLQEAKDKEKDSILTAGNPVKKISSYLNLSDHRLFKMVVEVPDSSCLTRSIATCSYPTDKHKDIMKAQERCNLSFSRNGLWHVGQEFAESTRWHQVTIDGVVLCLVVDLKMAQDHNVNYKYQGTSSIQVRHDHYIYFSQENVKCTELETRLKHRYAGFIVGKIGHV</sequence>
<comment type="caution">
    <text evidence="5">The sequence shown here is derived from an EMBL/GenBank/DDBJ whole genome shotgun (WGS) entry which is preliminary data.</text>
</comment>
<feature type="region of interest" description="Disordered" evidence="2">
    <location>
        <begin position="671"/>
        <end position="695"/>
    </location>
</feature>
<proteinExistence type="predicted"/>
<evidence type="ECO:0000313" key="6">
    <source>
        <dbReference type="Proteomes" id="UP001151760"/>
    </source>
</evidence>
<feature type="domain" description="Retrovirus-related Pol polyprotein from transposon TNT 1-94-like beta-barrel" evidence="4">
    <location>
        <begin position="455"/>
        <end position="528"/>
    </location>
</feature>
<evidence type="ECO:0000259" key="3">
    <source>
        <dbReference type="Pfam" id="PF13976"/>
    </source>
</evidence>
<dbReference type="EMBL" id="BQNB010013369">
    <property type="protein sequence ID" value="GJT15098.1"/>
    <property type="molecule type" value="Genomic_DNA"/>
</dbReference>
<feature type="domain" description="GAG-pre-integrase" evidence="3">
    <location>
        <begin position="557"/>
        <end position="629"/>
    </location>
</feature>
<dbReference type="InterPro" id="IPR054722">
    <property type="entry name" value="PolX-like_BBD"/>
</dbReference>
<dbReference type="Pfam" id="PF22936">
    <property type="entry name" value="Pol_BBD"/>
    <property type="match status" value="1"/>
</dbReference>
<feature type="region of interest" description="Disordered" evidence="2">
    <location>
        <begin position="928"/>
        <end position="1072"/>
    </location>
</feature>
<dbReference type="InterPro" id="IPR025724">
    <property type="entry name" value="GAG-pre-integrase_dom"/>
</dbReference>
<keyword evidence="1" id="KW-0175">Coiled coil</keyword>
<keyword evidence="6" id="KW-1185">Reference proteome</keyword>
<feature type="compositionally biased region" description="Polar residues" evidence="2">
    <location>
        <begin position="302"/>
        <end position="322"/>
    </location>
</feature>
<feature type="compositionally biased region" description="Acidic residues" evidence="2">
    <location>
        <begin position="966"/>
        <end position="981"/>
    </location>
</feature>
<gene>
    <name evidence="5" type="ORF">Tco_0873804</name>
</gene>
<feature type="compositionally biased region" description="Polar residues" evidence="2">
    <location>
        <begin position="263"/>
        <end position="292"/>
    </location>
</feature>